<dbReference type="EMBL" id="MU155375">
    <property type="protein sequence ID" value="KAF9474510.1"/>
    <property type="molecule type" value="Genomic_DNA"/>
</dbReference>
<evidence type="ECO:0000256" key="2">
    <source>
        <dbReference type="SAM" id="SignalP"/>
    </source>
</evidence>
<dbReference type="Proteomes" id="UP000807469">
    <property type="component" value="Unassembled WGS sequence"/>
</dbReference>
<feature type="region of interest" description="Disordered" evidence="1">
    <location>
        <begin position="55"/>
        <end position="78"/>
    </location>
</feature>
<evidence type="ECO:0000313" key="4">
    <source>
        <dbReference type="Proteomes" id="UP000807469"/>
    </source>
</evidence>
<dbReference type="AlphaFoldDB" id="A0A9P5YTM7"/>
<accession>A0A9P5YTM7</accession>
<evidence type="ECO:0008006" key="5">
    <source>
        <dbReference type="Google" id="ProtNLM"/>
    </source>
</evidence>
<comment type="caution">
    <text evidence="3">The sequence shown here is derived from an EMBL/GenBank/DDBJ whole genome shotgun (WGS) entry which is preliminary data.</text>
</comment>
<protein>
    <recommendedName>
        <fullName evidence="5">Secreted protein</fullName>
    </recommendedName>
</protein>
<name>A0A9P5YTM7_9AGAR</name>
<reference evidence="3" key="1">
    <citation type="submission" date="2020-11" db="EMBL/GenBank/DDBJ databases">
        <authorList>
            <consortium name="DOE Joint Genome Institute"/>
            <person name="Ahrendt S."/>
            <person name="Riley R."/>
            <person name="Andreopoulos W."/>
            <person name="Labutti K."/>
            <person name="Pangilinan J."/>
            <person name="Ruiz-Duenas F.J."/>
            <person name="Barrasa J.M."/>
            <person name="Sanchez-Garcia M."/>
            <person name="Camarero S."/>
            <person name="Miyauchi S."/>
            <person name="Serrano A."/>
            <person name="Linde D."/>
            <person name="Babiker R."/>
            <person name="Drula E."/>
            <person name="Ayuso-Fernandez I."/>
            <person name="Pacheco R."/>
            <person name="Padilla G."/>
            <person name="Ferreira P."/>
            <person name="Barriuso J."/>
            <person name="Kellner H."/>
            <person name="Castanera R."/>
            <person name="Alfaro M."/>
            <person name="Ramirez L."/>
            <person name="Pisabarro A.G."/>
            <person name="Kuo A."/>
            <person name="Tritt A."/>
            <person name="Lipzen A."/>
            <person name="He G."/>
            <person name="Yan M."/>
            <person name="Ng V."/>
            <person name="Cullen D."/>
            <person name="Martin F."/>
            <person name="Rosso M.-N."/>
            <person name="Henrissat B."/>
            <person name="Hibbett D."/>
            <person name="Martinez A.T."/>
            <person name="Grigoriev I.V."/>
        </authorList>
    </citation>
    <scope>NUCLEOTIDE SEQUENCE</scope>
    <source>
        <strain evidence="3">CIRM-BRFM 674</strain>
    </source>
</reference>
<feature type="signal peptide" evidence="2">
    <location>
        <begin position="1"/>
        <end position="17"/>
    </location>
</feature>
<organism evidence="3 4">
    <name type="scientific">Pholiota conissans</name>
    <dbReference type="NCBI Taxonomy" id="109636"/>
    <lineage>
        <taxon>Eukaryota</taxon>
        <taxon>Fungi</taxon>
        <taxon>Dikarya</taxon>
        <taxon>Basidiomycota</taxon>
        <taxon>Agaricomycotina</taxon>
        <taxon>Agaricomycetes</taxon>
        <taxon>Agaricomycetidae</taxon>
        <taxon>Agaricales</taxon>
        <taxon>Agaricineae</taxon>
        <taxon>Strophariaceae</taxon>
        <taxon>Pholiota</taxon>
    </lineage>
</organism>
<keyword evidence="2" id="KW-0732">Signal</keyword>
<gene>
    <name evidence="3" type="ORF">BDN70DRAFT_884727</name>
</gene>
<feature type="chain" id="PRO_5040106004" description="Secreted protein" evidence="2">
    <location>
        <begin position="18"/>
        <end position="78"/>
    </location>
</feature>
<evidence type="ECO:0000256" key="1">
    <source>
        <dbReference type="SAM" id="MobiDB-lite"/>
    </source>
</evidence>
<sequence length="78" mass="8533">MGLLFFLLLFRLPFLVALPLAHALLSLSSLAHASTHIHVFLYPHRSSSSLVLIAHPHRSSSSSSSSHFPPTQPHTNPT</sequence>
<proteinExistence type="predicted"/>
<evidence type="ECO:0000313" key="3">
    <source>
        <dbReference type="EMBL" id="KAF9474510.1"/>
    </source>
</evidence>
<keyword evidence="4" id="KW-1185">Reference proteome</keyword>
<feature type="compositionally biased region" description="Polar residues" evidence="1">
    <location>
        <begin position="67"/>
        <end position="78"/>
    </location>
</feature>